<evidence type="ECO:0000313" key="5">
    <source>
        <dbReference type="EMBL" id="SCU82708.1"/>
    </source>
</evidence>
<dbReference type="InterPro" id="IPR015943">
    <property type="entry name" value="WD40/YVTN_repeat-like_dom_sf"/>
</dbReference>
<dbReference type="OrthoDB" id="427795at2759"/>
<evidence type="ECO:0000256" key="3">
    <source>
        <dbReference type="PROSITE-ProRule" id="PRU00221"/>
    </source>
</evidence>
<sequence length="455" mass="49074">MSTADANKIRNEEFKIWKKAVPALYQHISTFRPPSTTVFERVEQVAKVVAFTREVVPDAARGTLAASLLCSQGSDVYEVEFELPLGLHDDDDDDSGGRGGRGDPQYGPAFARPAQREPKWTYQGETITKLQCLGTSSAVAMTASGSLAWFQAGCRAPVSVVEELVGPATSFSQIHDQSRAHGDARADFAVSGDLATLVKSQPGPGSASLLKVVDNSAQPAGRVVRVILVPGTSATPVVRFLDNHLFAACSDDSTVRFFDVRGDGSPLWALTDPHDGRVTSMDVSPFVETLFLTGSDTGVLKLWDLRSIVACAPTREEPRPIAKFYQSAGDAVADIKFGVSSPTEVLTVGRSGNVYHWDLEPVFVRDGDNDHDHDHDHDDDAPDPEELQQLCLKFMHTGGGRRNVANCNQRDTVTWHPVICGLVGCVDPDGVLTVYKGLVGTDEESSAPSADEDEH</sequence>
<name>A0A1G4IZS2_9SACH</name>
<keyword evidence="1 3" id="KW-0853">WD repeat</keyword>
<dbReference type="STRING" id="1266660.A0A1G4IZS2"/>
<dbReference type="PANTHER" id="PTHR22850">
    <property type="entry name" value="WD40 REPEAT FAMILY"/>
    <property type="match status" value="1"/>
</dbReference>
<reference evidence="6" key="1">
    <citation type="submission" date="2016-03" db="EMBL/GenBank/DDBJ databases">
        <authorList>
            <person name="Devillers H."/>
        </authorList>
    </citation>
    <scope>NUCLEOTIDE SEQUENCE [LARGE SCALE GENOMIC DNA]</scope>
</reference>
<dbReference type="PROSITE" id="PS50082">
    <property type="entry name" value="WD_REPEATS_2"/>
    <property type="match status" value="1"/>
</dbReference>
<accession>A0A1G4IZS2</accession>
<evidence type="ECO:0000256" key="1">
    <source>
        <dbReference type="ARBA" id="ARBA00022574"/>
    </source>
</evidence>
<dbReference type="AlphaFoldDB" id="A0A1G4IZS2"/>
<dbReference type="Pfam" id="PF00400">
    <property type="entry name" value="WD40"/>
    <property type="match status" value="1"/>
</dbReference>
<keyword evidence="6" id="KW-1185">Reference proteome</keyword>
<proteinExistence type="predicted"/>
<evidence type="ECO:0000256" key="4">
    <source>
        <dbReference type="SAM" id="MobiDB-lite"/>
    </source>
</evidence>
<evidence type="ECO:0000313" key="6">
    <source>
        <dbReference type="Proteomes" id="UP000190274"/>
    </source>
</evidence>
<dbReference type="Gene3D" id="2.130.10.10">
    <property type="entry name" value="YVTN repeat-like/Quinoprotein amine dehydrogenase"/>
    <property type="match status" value="1"/>
</dbReference>
<dbReference type="InterPro" id="IPR050459">
    <property type="entry name" value="WD_repeat_RBAP46/RBAP48/MSI1"/>
</dbReference>
<dbReference type="SMART" id="SM00320">
    <property type="entry name" value="WD40"/>
    <property type="match status" value="3"/>
</dbReference>
<feature type="region of interest" description="Disordered" evidence="4">
    <location>
        <begin position="87"/>
        <end position="115"/>
    </location>
</feature>
<organism evidence="5 6">
    <name type="scientific">Lachancea dasiensis</name>
    <dbReference type="NCBI Taxonomy" id="1072105"/>
    <lineage>
        <taxon>Eukaryota</taxon>
        <taxon>Fungi</taxon>
        <taxon>Dikarya</taxon>
        <taxon>Ascomycota</taxon>
        <taxon>Saccharomycotina</taxon>
        <taxon>Saccharomycetes</taxon>
        <taxon>Saccharomycetales</taxon>
        <taxon>Saccharomycetaceae</taxon>
        <taxon>Lachancea</taxon>
    </lineage>
</organism>
<protein>
    <submittedName>
        <fullName evidence="5">LADA_0C07426g1_1</fullName>
    </submittedName>
</protein>
<keyword evidence="2" id="KW-0677">Repeat</keyword>
<evidence type="ECO:0000256" key="2">
    <source>
        <dbReference type="ARBA" id="ARBA00022737"/>
    </source>
</evidence>
<dbReference type="SUPFAM" id="SSF50978">
    <property type="entry name" value="WD40 repeat-like"/>
    <property type="match status" value="1"/>
</dbReference>
<gene>
    <name evidence="5" type="ORF">LADA_0C07426G</name>
</gene>
<dbReference type="EMBL" id="LT598459">
    <property type="protein sequence ID" value="SCU82708.1"/>
    <property type="molecule type" value="Genomic_DNA"/>
</dbReference>
<dbReference type="InterPro" id="IPR001680">
    <property type="entry name" value="WD40_rpt"/>
</dbReference>
<dbReference type="InterPro" id="IPR036322">
    <property type="entry name" value="WD40_repeat_dom_sf"/>
</dbReference>
<feature type="repeat" description="WD" evidence="3">
    <location>
        <begin position="271"/>
        <end position="307"/>
    </location>
</feature>
<dbReference type="PROSITE" id="PS50294">
    <property type="entry name" value="WD_REPEATS_REGION"/>
    <property type="match status" value="1"/>
</dbReference>
<dbReference type="Proteomes" id="UP000190274">
    <property type="component" value="Chromosome C"/>
</dbReference>